<dbReference type="GO" id="GO:0004519">
    <property type="term" value="F:endonuclease activity"/>
    <property type="evidence" value="ECO:0007669"/>
    <property type="project" value="InterPro"/>
</dbReference>
<dbReference type="PROSITE" id="PS50819">
    <property type="entry name" value="INTEIN_ENDONUCLEASE"/>
    <property type="match status" value="1"/>
</dbReference>
<dbReference type="SUPFAM" id="SSF55608">
    <property type="entry name" value="Homing endonucleases"/>
    <property type="match status" value="1"/>
</dbReference>
<evidence type="ECO:0000259" key="1">
    <source>
        <dbReference type="PROSITE" id="PS50819"/>
    </source>
</evidence>
<dbReference type="InterPro" id="IPR004042">
    <property type="entry name" value="Intein_endonuc_central"/>
</dbReference>
<dbReference type="GO" id="GO:0030908">
    <property type="term" value="P:protein splicing"/>
    <property type="evidence" value="ECO:0007669"/>
    <property type="project" value="InterPro"/>
</dbReference>
<dbReference type="InterPro" id="IPR036844">
    <property type="entry name" value="Hint_dom_sf"/>
</dbReference>
<dbReference type="Pfam" id="PF05204">
    <property type="entry name" value="Hom_end"/>
    <property type="match status" value="1"/>
</dbReference>
<sequence>MKKDELLKMYSAIKDNSELFVLEAGRKRLINFARYIHPDLVLEPFHVVYYTLLDMFAHGLIRKMIVQTPPQHGKEISDNEEVITPNGFVKHGDLKVGDYVLGRDGLPKKVLWVSPKTKSEYMVSFSDGSKIECHGNHEWVVYNRTRHKWERVETKQIYQEGRLYKGDGKRGSRYKYQVDANVCVKFNDRETGIDPYLFGVWLGDGCATCGYIHIGNNDIEIINNSAYNFHELKGTTTRKFYSSEFYKALKENGYIKKKHIGDEFVFNSIEVRKQVIAGLIDTDGYVYQKNGRVTISNTNKDIIDRSALILRSLGESVVITSFPPRVSSSGVVGKKVVYQLCFNPSTEYPTRVARKRIVIKSRKRRRSIISIEPIKHEAYGNCIQVEDGIYLVGRNFVPTHNSEGSSRMTPAFILGLDPNKKICIGSYAATIARDFNRDVQRIIDSPEYRKLFPNTFLNGSNVVTMANTYLRNSDVIEMVGKKGSLRVVGRGGSLTSKTVDVSILDDVYKDYSEGNSPIVRNAAWKWYTTVVRTRLHNESQELIVFTRWHDDDLIGRIEKSGEKVIDIKTWEDVANIPPGAWVRINFEALKTSAPTEIDPRQPGEALWENRHSRLKLEAQKALDPVQFQCLYQGNPGSAEGRLYQHSFKTWIEKKDWGTYVRSGNYTDVADEGDDYTFSACYDIYMSGNEVFNEKLRRWEPILYALITDMEYTQENTEVTAVTIPAMINRNGTQKAWIESNNGGAGFEKLVTKKVRAITEAFYQGGNKESRIITNSAMVNAQIIMPFGWETRYKDIYNHVTTFLRDFSANAHDDIEDGLTGIYEKELMNGNTRSYAHGNRGVKVRN</sequence>
<dbReference type="InterPro" id="IPR027434">
    <property type="entry name" value="Homing_endonucl"/>
</dbReference>
<dbReference type="Gene3D" id="3.10.28.10">
    <property type="entry name" value="Homing endonucleases"/>
    <property type="match status" value="1"/>
</dbReference>
<feature type="domain" description="DOD-type homing endonuclease" evidence="1">
    <location>
        <begin position="197"/>
        <end position="315"/>
    </location>
</feature>
<protein>
    <submittedName>
        <fullName evidence="2">Terminase large subunit</fullName>
    </submittedName>
</protein>
<dbReference type="InterPro" id="IPR007869">
    <property type="entry name" value="Homing_endonuc_PI-Sce"/>
</dbReference>
<organism evidence="2">
    <name type="scientific">Siphoviridae sp. ctzr51</name>
    <dbReference type="NCBI Taxonomy" id="2825751"/>
    <lineage>
        <taxon>Viruses</taxon>
        <taxon>Duplodnaviria</taxon>
        <taxon>Heunggongvirae</taxon>
        <taxon>Uroviricota</taxon>
        <taxon>Caudoviricetes</taxon>
    </lineage>
</organism>
<dbReference type="InterPro" id="IPR006517">
    <property type="entry name" value="Phage_terminase_lsu-like_C"/>
</dbReference>
<dbReference type="SUPFAM" id="SSF51294">
    <property type="entry name" value="Hedgehog/intein (Hint) domain"/>
    <property type="match status" value="1"/>
</dbReference>
<dbReference type="NCBIfam" id="TIGR01630">
    <property type="entry name" value="psiM2_ORF9"/>
    <property type="match status" value="1"/>
</dbReference>
<accession>A0A8S5UN73</accession>
<name>A0A8S5UN73_9CAUD</name>
<reference evidence="2" key="1">
    <citation type="journal article" date="2021" name="Proc. Natl. Acad. Sci. U.S.A.">
        <title>A Catalog of Tens of Thousands of Viruses from Human Metagenomes Reveals Hidden Associations with Chronic Diseases.</title>
        <authorList>
            <person name="Tisza M.J."/>
            <person name="Buck C.B."/>
        </authorList>
    </citation>
    <scope>NUCLEOTIDE SEQUENCE</scope>
    <source>
        <strain evidence="2">Ctzr51</strain>
    </source>
</reference>
<dbReference type="GO" id="GO:0003677">
    <property type="term" value="F:DNA binding"/>
    <property type="evidence" value="ECO:0007669"/>
    <property type="project" value="InterPro"/>
</dbReference>
<dbReference type="EMBL" id="BK016111">
    <property type="protein sequence ID" value="DAF95876.1"/>
    <property type="molecule type" value="Genomic_DNA"/>
</dbReference>
<evidence type="ECO:0000313" key="2">
    <source>
        <dbReference type="EMBL" id="DAF95876.1"/>
    </source>
</evidence>
<proteinExistence type="predicted"/>